<evidence type="ECO:0000256" key="2">
    <source>
        <dbReference type="SAM" id="Phobius"/>
    </source>
</evidence>
<evidence type="ECO:0000256" key="1">
    <source>
        <dbReference type="SAM" id="MobiDB-lite"/>
    </source>
</evidence>
<evidence type="ECO:0000313" key="4">
    <source>
        <dbReference type="Proteomes" id="UP000747399"/>
    </source>
</evidence>
<feature type="transmembrane region" description="Helical" evidence="2">
    <location>
        <begin position="42"/>
        <end position="64"/>
    </location>
</feature>
<feature type="compositionally biased region" description="Low complexity" evidence="1">
    <location>
        <begin position="21"/>
        <end position="32"/>
    </location>
</feature>
<evidence type="ECO:0000313" key="3">
    <source>
        <dbReference type="EMBL" id="GIL55313.1"/>
    </source>
</evidence>
<feature type="region of interest" description="Disordered" evidence="1">
    <location>
        <begin position="765"/>
        <end position="803"/>
    </location>
</feature>
<name>A0A8J4F3T5_9CHLO</name>
<feature type="region of interest" description="Disordered" evidence="1">
    <location>
        <begin position="881"/>
        <end position="907"/>
    </location>
</feature>
<dbReference type="Proteomes" id="UP000747399">
    <property type="component" value="Unassembled WGS sequence"/>
</dbReference>
<sequence>ATPFASNNLASNPGGQNGNKTAASTSTGSSAGASRNKMLGPVIIGIVVVGCVLLLCAMKVALFLSRRRVGPAGKIVKASSEPSWLTDSAKPASASISGTEGLLYPTYEESLLEETNYAPPSGSANNTDGPTVAAVEWARSAGSMQAVNVLTVATPSATATSIKAPSSPTTVVGSASGISAPFVGSIPANSTRFSLRWRDSQVLPYQVQESQEEAAGGGFLLDNDVEVDCDDDDEEDMDRVSGGDGNQLLASATAISVHESGLLSSTPTIALAKPACWNPLWFESSGSGATPPAMQAAPPPVAARVGTDAPTPFPVGAEYAGGSLTPRALRPVMEKGAAREMTANLSSSWARLLASACRPAGLARNHAADSDSPSALRALFNLSTTSVSSPRSSDIASSTGWWNPLWQAEAAAQLGETTLTSPAVPDAVACGSAGSATDMAPTAHTSHAAAAKDHSSSSLANQAALHAAMQAGAPAAIVMRAETAVVQKAQQVPTAGGPSIPTAVEAAGRKSQSLGAIGIAKAAAVTLSPDVETTSPRWWNAPWLSLAEAPPRTPAPAAKSPICPGATNLGLRIMTNPLAEDGEVGSDWELERTAVAAAEETASPWWTPCAPVLVVQQPSAGYEGQSANTNAASTSAAARPAAAAAPVAATEPVSCLLRSSSGIRRSFPRKSGAAVRSMPMLVPSAPMAEAAQAKSSTTAKFRGIAFNNPLYSRRKLSVAAAVVAGGHDFYSGRAAAAAAASGTRKPRTSSRLAALASATRTGLAALLPSRTSPSWTSVRPPSPTGVPSQRGRQSTSRSVPQSLRTFPSAADAITAVPQQLDGTSGVAPQDLSVTPGPPQALSGSISSGGGHSSQPSSDIDSMAVERGIGRLPPLRIHRETYSQPLPAVHGRKGAAGSTGESGIGRNRAVLRPVTIPAVRPAAAE</sequence>
<accession>A0A8J4F3T5</accession>
<feature type="region of interest" description="Disordered" evidence="1">
    <location>
        <begin position="821"/>
        <end position="859"/>
    </location>
</feature>
<keyword evidence="2" id="KW-0472">Membrane</keyword>
<feature type="non-terminal residue" evidence="3">
    <location>
        <position position="924"/>
    </location>
</feature>
<comment type="caution">
    <text evidence="3">The sequence shown here is derived from an EMBL/GenBank/DDBJ whole genome shotgun (WGS) entry which is preliminary data.</text>
</comment>
<protein>
    <submittedName>
        <fullName evidence="3">Uncharacterized protein</fullName>
    </submittedName>
</protein>
<keyword evidence="2" id="KW-1133">Transmembrane helix</keyword>
<feature type="region of interest" description="Disordered" evidence="1">
    <location>
        <begin position="1"/>
        <end position="32"/>
    </location>
</feature>
<feature type="compositionally biased region" description="Polar residues" evidence="1">
    <location>
        <begin position="769"/>
        <end position="803"/>
    </location>
</feature>
<feature type="compositionally biased region" description="Low complexity" evidence="1">
    <location>
        <begin position="440"/>
        <end position="449"/>
    </location>
</feature>
<gene>
    <name evidence="3" type="ORF">Vafri_10829</name>
</gene>
<proteinExistence type="predicted"/>
<dbReference type="AlphaFoldDB" id="A0A8J4F3T5"/>
<reference evidence="3" key="1">
    <citation type="journal article" date="2021" name="Proc. Natl. Acad. Sci. U.S.A.">
        <title>Three genomes in the algal genus Volvox reveal the fate of a haploid sex-determining region after a transition to homothallism.</title>
        <authorList>
            <person name="Yamamoto K."/>
            <person name="Hamaji T."/>
            <person name="Kawai-Toyooka H."/>
            <person name="Matsuzaki R."/>
            <person name="Takahashi F."/>
            <person name="Nishimura Y."/>
            <person name="Kawachi M."/>
            <person name="Noguchi H."/>
            <person name="Minakuchi Y."/>
            <person name="Umen J.G."/>
            <person name="Toyoda A."/>
            <person name="Nozaki H."/>
        </authorList>
    </citation>
    <scope>NUCLEOTIDE SEQUENCE</scope>
    <source>
        <strain evidence="3">NIES-3780</strain>
    </source>
</reference>
<keyword evidence="4" id="KW-1185">Reference proteome</keyword>
<feature type="region of interest" description="Disordered" evidence="1">
    <location>
        <begin position="433"/>
        <end position="455"/>
    </location>
</feature>
<dbReference type="EMBL" id="BNCO01000020">
    <property type="protein sequence ID" value="GIL55313.1"/>
    <property type="molecule type" value="Genomic_DNA"/>
</dbReference>
<feature type="compositionally biased region" description="Polar residues" evidence="1">
    <location>
        <begin position="1"/>
        <end position="20"/>
    </location>
</feature>
<keyword evidence="2" id="KW-0812">Transmembrane</keyword>
<organism evidence="3 4">
    <name type="scientific">Volvox africanus</name>
    <dbReference type="NCBI Taxonomy" id="51714"/>
    <lineage>
        <taxon>Eukaryota</taxon>
        <taxon>Viridiplantae</taxon>
        <taxon>Chlorophyta</taxon>
        <taxon>core chlorophytes</taxon>
        <taxon>Chlorophyceae</taxon>
        <taxon>CS clade</taxon>
        <taxon>Chlamydomonadales</taxon>
        <taxon>Volvocaceae</taxon>
        <taxon>Volvox</taxon>
    </lineage>
</organism>